<dbReference type="GO" id="GO:0016020">
    <property type="term" value="C:membrane"/>
    <property type="evidence" value="ECO:0007669"/>
    <property type="project" value="UniProtKB-SubCell"/>
</dbReference>
<feature type="compositionally biased region" description="Polar residues" evidence="7">
    <location>
        <begin position="1"/>
        <end position="13"/>
    </location>
</feature>
<evidence type="ECO:0000313" key="9">
    <source>
        <dbReference type="EMBL" id="KAK1927833.1"/>
    </source>
</evidence>
<keyword evidence="6" id="KW-0479">Metal-binding</keyword>
<feature type="transmembrane region" description="Helical" evidence="8">
    <location>
        <begin position="251"/>
        <end position="269"/>
    </location>
</feature>
<protein>
    <submittedName>
        <fullName evidence="9">Hemolysin-III related-domain-containing protein</fullName>
    </submittedName>
</protein>
<feature type="binding site" evidence="6">
    <location>
        <position position="288"/>
    </location>
    <ligand>
        <name>Zn(2+)</name>
        <dbReference type="ChEBI" id="CHEBI:29105"/>
    </ligand>
</feature>
<dbReference type="AlphaFoldDB" id="A0AAD9L974"/>
<dbReference type="PANTHER" id="PTHR20855:SF52">
    <property type="entry name" value="ADIPONECTIN RECEPTOR PROTEIN"/>
    <property type="match status" value="1"/>
</dbReference>
<evidence type="ECO:0000256" key="1">
    <source>
        <dbReference type="ARBA" id="ARBA00004141"/>
    </source>
</evidence>
<name>A0AAD9L974_PAPLA</name>
<dbReference type="GO" id="GO:0046872">
    <property type="term" value="F:metal ion binding"/>
    <property type="evidence" value="ECO:0007669"/>
    <property type="project" value="UniProtKB-KW"/>
</dbReference>
<comment type="caution">
    <text evidence="9">The sequence shown here is derived from an EMBL/GenBank/DDBJ whole genome shotgun (WGS) entry which is preliminary data.</text>
</comment>
<keyword evidence="5 8" id="KW-0472">Membrane</keyword>
<dbReference type="GO" id="GO:0038023">
    <property type="term" value="F:signaling receptor activity"/>
    <property type="evidence" value="ECO:0007669"/>
    <property type="project" value="TreeGrafter"/>
</dbReference>
<keyword evidence="3 8" id="KW-0812">Transmembrane</keyword>
<sequence length="320" mass="34793">MVMAQRKNSQTPLNGVVKSYNGTANGAPNEPSEGPTTTYQESLAKVPWQTDNDYILTGYRRQLPSLAACVKSAFGYLHNETVNIHTHSLGALVFLVMIPLHLFPTHFPFASDPLPTPPTLHDKVAIGLNLLCAVTCLSLSSWFHTVQCHSKATCDLAHCGDYVGIVVLTTGTIVPGMYYAFYDQPVLRVVYMTAIIAAGVGAAYVVLSPHHRAHRWHRTQVFIALGLSAVFPMAHVVIAKGTEYARQVVSLDLVVAGGASYIFGAVLYAARFPERLSPGTFDYFGASHQIFHCFVLLGAALQYMALRGMVWGRAMALGPL</sequence>
<feature type="binding site" evidence="6">
    <location>
        <position position="144"/>
    </location>
    <ligand>
        <name>Zn(2+)</name>
        <dbReference type="ChEBI" id="CHEBI:29105"/>
    </ligand>
</feature>
<evidence type="ECO:0000256" key="8">
    <source>
        <dbReference type="SAM" id="Phobius"/>
    </source>
</evidence>
<proteinExistence type="inferred from homology"/>
<evidence type="ECO:0000256" key="4">
    <source>
        <dbReference type="ARBA" id="ARBA00022989"/>
    </source>
</evidence>
<feature type="binding site" evidence="6">
    <location>
        <position position="292"/>
    </location>
    <ligand>
        <name>Zn(2+)</name>
        <dbReference type="ChEBI" id="CHEBI:29105"/>
    </ligand>
</feature>
<dbReference type="Pfam" id="PF03006">
    <property type="entry name" value="HlyIII"/>
    <property type="match status" value="1"/>
</dbReference>
<dbReference type="EMBL" id="JAODAN010000001">
    <property type="protein sequence ID" value="KAK1927833.1"/>
    <property type="molecule type" value="Genomic_DNA"/>
</dbReference>
<dbReference type="Proteomes" id="UP001182556">
    <property type="component" value="Unassembled WGS sequence"/>
</dbReference>
<evidence type="ECO:0000256" key="5">
    <source>
        <dbReference type="ARBA" id="ARBA00023136"/>
    </source>
</evidence>
<evidence type="ECO:0000313" key="10">
    <source>
        <dbReference type="Proteomes" id="UP001182556"/>
    </source>
</evidence>
<feature type="transmembrane region" description="Helical" evidence="8">
    <location>
        <begin position="189"/>
        <end position="207"/>
    </location>
</feature>
<dbReference type="PANTHER" id="PTHR20855">
    <property type="entry name" value="ADIPOR/PROGESTIN RECEPTOR-RELATED"/>
    <property type="match status" value="1"/>
</dbReference>
<evidence type="ECO:0000256" key="6">
    <source>
        <dbReference type="PIRSR" id="PIRSR604254-1"/>
    </source>
</evidence>
<evidence type="ECO:0000256" key="3">
    <source>
        <dbReference type="ARBA" id="ARBA00022692"/>
    </source>
</evidence>
<accession>A0AAD9L974</accession>
<keyword evidence="4 8" id="KW-1133">Transmembrane helix</keyword>
<evidence type="ECO:0000256" key="7">
    <source>
        <dbReference type="SAM" id="MobiDB-lite"/>
    </source>
</evidence>
<feature type="transmembrane region" description="Helical" evidence="8">
    <location>
        <begin position="124"/>
        <end position="143"/>
    </location>
</feature>
<feature type="transmembrane region" description="Helical" evidence="8">
    <location>
        <begin position="289"/>
        <end position="306"/>
    </location>
</feature>
<keyword evidence="10" id="KW-1185">Reference proteome</keyword>
<evidence type="ECO:0000256" key="2">
    <source>
        <dbReference type="ARBA" id="ARBA00007018"/>
    </source>
</evidence>
<organism evidence="9 10">
    <name type="scientific">Papiliotrema laurentii</name>
    <name type="common">Cryptococcus laurentii</name>
    <dbReference type="NCBI Taxonomy" id="5418"/>
    <lineage>
        <taxon>Eukaryota</taxon>
        <taxon>Fungi</taxon>
        <taxon>Dikarya</taxon>
        <taxon>Basidiomycota</taxon>
        <taxon>Agaricomycotina</taxon>
        <taxon>Tremellomycetes</taxon>
        <taxon>Tremellales</taxon>
        <taxon>Rhynchogastremaceae</taxon>
        <taxon>Papiliotrema</taxon>
    </lineage>
</organism>
<feature type="transmembrane region" description="Helical" evidence="8">
    <location>
        <begin position="219"/>
        <end position="239"/>
    </location>
</feature>
<comment type="subcellular location">
    <subcellularLocation>
        <location evidence="1">Membrane</location>
        <topology evidence="1">Multi-pass membrane protein</topology>
    </subcellularLocation>
</comment>
<keyword evidence="6" id="KW-0862">Zinc</keyword>
<dbReference type="InterPro" id="IPR004254">
    <property type="entry name" value="AdipoR/HlyIII-related"/>
</dbReference>
<comment type="similarity">
    <text evidence="2">Belongs to the ADIPOR family.</text>
</comment>
<feature type="transmembrane region" description="Helical" evidence="8">
    <location>
        <begin position="84"/>
        <end position="103"/>
    </location>
</feature>
<gene>
    <name evidence="9" type="ORF">DB88DRAFT_479444</name>
</gene>
<reference evidence="9" key="1">
    <citation type="submission" date="2023-02" db="EMBL/GenBank/DDBJ databases">
        <title>Identification and recombinant expression of a fungal hydrolase from Papiliotrema laurentii that hydrolyzes apple cutin and clears colloidal polyester polyurethane.</title>
        <authorList>
            <consortium name="DOE Joint Genome Institute"/>
            <person name="Roman V.A."/>
            <person name="Bojanowski C."/>
            <person name="Crable B.R."/>
            <person name="Wagner D.N."/>
            <person name="Hung C.S."/>
            <person name="Nadeau L.J."/>
            <person name="Schratz L."/>
            <person name="Haridas S."/>
            <person name="Pangilinan J."/>
            <person name="Lipzen A."/>
            <person name="Na H."/>
            <person name="Yan M."/>
            <person name="Ng V."/>
            <person name="Grigoriev I.V."/>
            <person name="Spatafora J.W."/>
            <person name="Barlow D."/>
            <person name="Biffinger J."/>
            <person name="Kelley-Loughnane N."/>
            <person name="Varaljay V.A."/>
            <person name="Crookes-Goodson W.J."/>
        </authorList>
    </citation>
    <scope>NUCLEOTIDE SEQUENCE</scope>
    <source>
        <strain evidence="9">5307AH</strain>
    </source>
</reference>
<feature type="transmembrane region" description="Helical" evidence="8">
    <location>
        <begin position="163"/>
        <end position="182"/>
    </location>
</feature>
<dbReference type="GO" id="GO:0006882">
    <property type="term" value="P:intracellular zinc ion homeostasis"/>
    <property type="evidence" value="ECO:0007669"/>
    <property type="project" value="TreeGrafter"/>
</dbReference>
<feature type="region of interest" description="Disordered" evidence="7">
    <location>
        <begin position="1"/>
        <end position="39"/>
    </location>
</feature>